<evidence type="ECO:0000313" key="2">
    <source>
        <dbReference type="EMBL" id="GJS62216.1"/>
    </source>
</evidence>
<proteinExistence type="predicted"/>
<dbReference type="EMBL" id="BQNB010009345">
    <property type="protein sequence ID" value="GJS62216.1"/>
    <property type="molecule type" value="Genomic_DNA"/>
</dbReference>
<protein>
    <submittedName>
        <fullName evidence="2">Uncharacterized protein</fullName>
    </submittedName>
</protein>
<keyword evidence="3" id="KW-1185">Reference proteome</keyword>
<dbReference type="Proteomes" id="UP001151760">
    <property type="component" value="Unassembled WGS sequence"/>
</dbReference>
<evidence type="ECO:0000313" key="3">
    <source>
        <dbReference type="Proteomes" id="UP001151760"/>
    </source>
</evidence>
<comment type="caution">
    <text evidence="2">The sequence shown here is derived from an EMBL/GenBank/DDBJ whole genome shotgun (WGS) entry which is preliminary data.</text>
</comment>
<sequence length="105" mass="12286">MSGTLLPKVAWQALYLSLKASIRSVLSSMSKAKAEFQRKGERKKFKQLASDEEMARKLQEDWETEEERKRLAKEEATNDALIRNYDDIKARIEVDRLLAERLQEE</sequence>
<keyword evidence="1" id="KW-0175">Coiled coil</keyword>
<reference evidence="2" key="2">
    <citation type="submission" date="2022-01" db="EMBL/GenBank/DDBJ databases">
        <authorList>
            <person name="Yamashiro T."/>
            <person name="Shiraishi A."/>
            <person name="Satake H."/>
            <person name="Nakayama K."/>
        </authorList>
    </citation>
    <scope>NUCLEOTIDE SEQUENCE</scope>
</reference>
<gene>
    <name evidence="2" type="ORF">Tco_0657000</name>
</gene>
<reference evidence="2" key="1">
    <citation type="journal article" date="2022" name="Int. J. Mol. Sci.">
        <title>Draft Genome of Tanacetum Coccineum: Genomic Comparison of Closely Related Tanacetum-Family Plants.</title>
        <authorList>
            <person name="Yamashiro T."/>
            <person name="Shiraishi A."/>
            <person name="Nakayama K."/>
            <person name="Satake H."/>
        </authorList>
    </citation>
    <scope>NUCLEOTIDE SEQUENCE</scope>
</reference>
<feature type="coiled-coil region" evidence="1">
    <location>
        <begin position="55"/>
        <end position="105"/>
    </location>
</feature>
<accession>A0ABQ4XAD8</accession>
<name>A0ABQ4XAD8_9ASTR</name>
<organism evidence="2 3">
    <name type="scientific">Tanacetum coccineum</name>
    <dbReference type="NCBI Taxonomy" id="301880"/>
    <lineage>
        <taxon>Eukaryota</taxon>
        <taxon>Viridiplantae</taxon>
        <taxon>Streptophyta</taxon>
        <taxon>Embryophyta</taxon>
        <taxon>Tracheophyta</taxon>
        <taxon>Spermatophyta</taxon>
        <taxon>Magnoliopsida</taxon>
        <taxon>eudicotyledons</taxon>
        <taxon>Gunneridae</taxon>
        <taxon>Pentapetalae</taxon>
        <taxon>asterids</taxon>
        <taxon>campanulids</taxon>
        <taxon>Asterales</taxon>
        <taxon>Asteraceae</taxon>
        <taxon>Asteroideae</taxon>
        <taxon>Anthemideae</taxon>
        <taxon>Anthemidinae</taxon>
        <taxon>Tanacetum</taxon>
    </lineage>
</organism>
<evidence type="ECO:0000256" key="1">
    <source>
        <dbReference type="SAM" id="Coils"/>
    </source>
</evidence>